<evidence type="ECO:0000313" key="7">
    <source>
        <dbReference type="EMBL" id="QLY40120.1"/>
    </source>
</evidence>
<evidence type="ECO:0000313" key="8">
    <source>
        <dbReference type="Proteomes" id="UP000512167"/>
    </source>
</evidence>
<evidence type="ECO:0000256" key="6">
    <source>
        <dbReference type="HAMAP-Rule" id="MF_00163"/>
    </source>
</evidence>
<dbReference type="GO" id="GO:0046872">
    <property type="term" value="F:metal ion binding"/>
    <property type="evidence" value="ECO:0007669"/>
    <property type="project" value="UniProtKB-KW"/>
</dbReference>
<dbReference type="GO" id="GO:0006412">
    <property type="term" value="P:translation"/>
    <property type="evidence" value="ECO:0007669"/>
    <property type="project" value="UniProtKB-UniRule"/>
</dbReference>
<feature type="binding site" evidence="6">
    <location>
        <position position="163"/>
    </location>
    <ligand>
        <name>Fe cation</name>
        <dbReference type="ChEBI" id="CHEBI:24875"/>
    </ligand>
</feature>
<dbReference type="PANTHER" id="PTHR10458:SF8">
    <property type="entry name" value="PEPTIDE DEFORMYLASE 2"/>
    <property type="match status" value="1"/>
</dbReference>
<feature type="binding site" evidence="6">
    <location>
        <position position="111"/>
    </location>
    <ligand>
        <name>Fe cation</name>
        <dbReference type="ChEBI" id="CHEBI:24875"/>
    </ligand>
</feature>
<comment type="catalytic activity">
    <reaction evidence="6">
        <text>N-terminal N-formyl-L-methionyl-[peptide] + H2O = N-terminal L-methionyl-[peptide] + formate</text>
        <dbReference type="Rhea" id="RHEA:24420"/>
        <dbReference type="Rhea" id="RHEA-COMP:10639"/>
        <dbReference type="Rhea" id="RHEA-COMP:10640"/>
        <dbReference type="ChEBI" id="CHEBI:15377"/>
        <dbReference type="ChEBI" id="CHEBI:15740"/>
        <dbReference type="ChEBI" id="CHEBI:49298"/>
        <dbReference type="ChEBI" id="CHEBI:64731"/>
        <dbReference type="EC" id="3.5.1.88"/>
    </reaction>
</comment>
<name>A0A7L6N1I1_9MOLU</name>
<gene>
    <name evidence="6" type="primary">def</name>
    <name evidence="7" type="ORF">HF295_04275</name>
</gene>
<evidence type="ECO:0000256" key="1">
    <source>
        <dbReference type="ARBA" id="ARBA00010759"/>
    </source>
</evidence>
<evidence type="ECO:0000256" key="5">
    <source>
        <dbReference type="ARBA" id="ARBA00023004"/>
    </source>
</evidence>
<dbReference type="KEGG" id="tbk:HF295_04275"/>
<dbReference type="EC" id="3.5.1.88" evidence="6"/>
<comment type="cofactor">
    <cofactor evidence="6">
        <name>Fe(2+)</name>
        <dbReference type="ChEBI" id="CHEBI:29033"/>
    </cofactor>
    <text evidence="6">Binds 1 Fe(2+) ion.</text>
</comment>
<dbReference type="PANTHER" id="PTHR10458">
    <property type="entry name" value="PEPTIDE DEFORMYLASE"/>
    <property type="match status" value="1"/>
</dbReference>
<evidence type="ECO:0000256" key="3">
    <source>
        <dbReference type="ARBA" id="ARBA00022801"/>
    </source>
</evidence>
<keyword evidence="5 6" id="KW-0408">Iron</keyword>
<comment type="function">
    <text evidence="6">Removes the formyl group from the N-terminal Met of newly synthesized proteins. Requires at least a dipeptide for an efficient rate of reaction. N-terminal L-methionine is a prerequisite for activity but the enzyme has broad specificity at other positions.</text>
</comment>
<dbReference type="InterPro" id="IPR023635">
    <property type="entry name" value="Peptide_deformylase"/>
</dbReference>
<feature type="active site" evidence="6">
    <location>
        <position position="160"/>
    </location>
</feature>
<keyword evidence="2 6" id="KW-0479">Metal-binding</keyword>
<dbReference type="NCBIfam" id="TIGR00079">
    <property type="entry name" value="pept_deformyl"/>
    <property type="match status" value="1"/>
</dbReference>
<keyword evidence="4 6" id="KW-0648">Protein biosynthesis</keyword>
<proteinExistence type="inferred from homology"/>
<keyword evidence="3 6" id="KW-0378">Hydrolase</keyword>
<sequence>MLLMKDIIQDGHPTLRLRAKEVDLPLSEENLNTLREMMNYIENSQNDDLVEEYDLRPSVGLAAPQINLSLKMFCMKTLDENFETMHQYAVVNPKIVSYSEAQTYLPGGEGCLSVDEDTTGIVLRSKWIRVKAHFVDLKTGFIEFKEMKIKGYPAIVFQHEYDHLLGVMFTDKIEESKPDVNAIEFKIYEDELDEE</sequence>
<evidence type="ECO:0000256" key="2">
    <source>
        <dbReference type="ARBA" id="ARBA00022723"/>
    </source>
</evidence>
<feature type="binding site" evidence="6">
    <location>
        <position position="159"/>
    </location>
    <ligand>
        <name>Fe cation</name>
        <dbReference type="ChEBI" id="CHEBI:24875"/>
    </ligand>
</feature>
<dbReference type="Gene3D" id="3.90.45.10">
    <property type="entry name" value="Peptide deformylase"/>
    <property type="match status" value="1"/>
</dbReference>
<dbReference type="EMBL" id="CP051151">
    <property type="protein sequence ID" value="QLY40120.1"/>
    <property type="molecule type" value="Genomic_DNA"/>
</dbReference>
<dbReference type="PRINTS" id="PR01576">
    <property type="entry name" value="PDEFORMYLASE"/>
</dbReference>
<dbReference type="CDD" id="cd00487">
    <property type="entry name" value="Pep_deformylase"/>
    <property type="match status" value="1"/>
</dbReference>
<reference evidence="7 8" key="1">
    <citation type="submission" date="2020-04" db="EMBL/GenBank/DDBJ databases">
        <authorList>
            <person name="Zheng R.K."/>
            <person name="Sun C.M."/>
        </authorList>
    </citation>
    <scope>NUCLEOTIDE SEQUENCE [LARGE SCALE GENOMIC DNA]</scope>
    <source>
        <strain evidence="8">zrk29</strain>
    </source>
</reference>
<accession>A0A7L6N1I1</accession>
<dbReference type="Pfam" id="PF01327">
    <property type="entry name" value="Pep_deformylase"/>
    <property type="match status" value="1"/>
</dbReference>
<dbReference type="AlphaFoldDB" id="A0A7L6N1I1"/>
<keyword evidence="8" id="KW-1185">Reference proteome</keyword>
<protein>
    <recommendedName>
        <fullName evidence="6">Peptide deformylase</fullName>
        <shortName evidence="6">PDF</shortName>
        <ecNumber evidence="6">3.5.1.88</ecNumber>
    </recommendedName>
    <alternativeName>
        <fullName evidence="6">Polypeptide deformylase</fullName>
    </alternativeName>
</protein>
<evidence type="ECO:0000256" key="4">
    <source>
        <dbReference type="ARBA" id="ARBA00022917"/>
    </source>
</evidence>
<dbReference type="SUPFAM" id="SSF56420">
    <property type="entry name" value="Peptide deformylase"/>
    <property type="match status" value="1"/>
</dbReference>
<dbReference type="FunFam" id="3.90.45.10:FF:000002">
    <property type="entry name" value="Peptide deformylase"/>
    <property type="match status" value="1"/>
</dbReference>
<comment type="similarity">
    <text evidence="1 6">Belongs to the polypeptide deformylase family.</text>
</comment>
<organism evidence="7 8">
    <name type="scientific">Hujiaoplasma nucleasis</name>
    <dbReference type="NCBI Taxonomy" id="2725268"/>
    <lineage>
        <taxon>Bacteria</taxon>
        <taxon>Bacillati</taxon>
        <taxon>Mycoplasmatota</taxon>
        <taxon>Mollicutes</taxon>
        <taxon>Candidatus Izemoplasmatales</taxon>
        <taxon>Hujiaoplasmataceae</taxon>
        <taxon>Hujiaoplasma</taxon>
    </lineage>
</organism>
<dbReference type="PIRSF" id="PIRSF004749">
    <property type="entry name" value="Pep_def"/>
    <property type="match status" value="1"/>
</dbReference>
<dbReference type="HAMAP" id="MF_00163">
    <property type="entry name" value="Pep_deformylase"/>
    <property type="match status" value="1"/>
</dbReference>
<dbReference type="Proteomes" id="UP000512167">
    <property type="component" value="Chromosome"/>
</dbReference>
<dbReference type="GO" id="GO:0042586">
    <property type="term" value="F:peptide deformylase activity"/>
    <property type="evidence" value="ECO:0007669"/>
    <property type="project" value="UniProtKB-UniRule"/>
</dbReference>
<dbReference type="RefSeq" id="WP_312030942.1">
    <property type="nucleotide sequence ID" value="NZ_CP051151.1"/>
</dbReference>
<dbReference type="InterPro" id="IPR036821">
    <property type="entry name" value="Peptide_deformylase_sf"/>
</dbReference>